<feature type="compositionally biased region" description="Basic residues" evidence="1">
    <location>
        <begin position="1"/>
        <end position="24"/>
    </location>
</feature>
<proteinExistence type="predicted"/>
<dbReference type="SUPFAM" id="SSF51197">
    <property type="entry name" value="Clavaminate synthase-like"/>
    <property type="match status" value="1"/>
</dbReference>
<dbReference type="Gene3D" id="2.60.120.620">
    <property type="entry name" value="q2cbj1_9rhob like domain"/>
    <property type="match status" value="1"/>
</dbReference>
<dbReference type="AlphaFoldDB" id="A0A7S2E524"/>
<dbReference type="Pfam" id="PF05721">
    <property type="entry name" value="PhyH"/>
    <property type="match status" value="1"/>
</dbReference>
<evidence type="ECO:0000256" key="1">
    <source>
        <dbReference type="SAM" id="MobiDB-lite"/>
    </source>
</evidence>
<gene>
    <name evidence="2" type="ORF">DBRI1063_LOCUS2582</name>
</gene>
<organism evidence="2">
    <name type="scientific">Ditylum brightwellii</name>
    <dbReference type="NCBI Taxonomy" id="49249"/>
    <lineage>
        <taxon>Eukaryota</taxon>
        <taxon>Sar</taxon>
        <taxon>Stramenopiles</taxon>
        <taxon>Ochrophyta</taxon>
        <taxon>Bacillariophyta</taxon>
        <taxon>Mediophyceae</taxon>
        <taxon>Lithodesmiophycidae</taxon>
        <taxon>Lithodesmiales</taxon>
        <taxon>Lithodesmiaceae</taxon>
        <taxon>Ditylum</taxon>
    </lineage>
</organism>
<accession>A0A7S2E524</accession>
<name>A0A7S2E524_9STRA</name>
<dbReference type="EMBL" id="HBGN01003907">
    <property type="protein sequence ID" value="CAD9316175.1"/>
    <property type="molecule type" value="Transcribed_RNA"/>
</dbReference>
<sequence length="645" mass="72744">MGKARLSQKRTKKHRSSPKKKKGERTHTVSIPDALNGGKVTIGTVTLAEIKKAAKIYSGESGHLPESQKQRQLVRVPSKGQRIRFLKEAADAIAAKEALALPSHGGRPWKCEVKVLDSTDSVSKSVVSKSGGKKKQGPLFRWFRGKLELACLPHILEKVEVMEIDDIKKCNYLSDEGTDEEDCDDLVVSKNALQERAISTLSSLAWNDPDHHIPLVERIWLSPDHVKYSTRKAAMEHAGELVRRDKLIDRVLHGRGAKGSILRPFKPTKAAALEAGYYRFLRDGLWVVGQEEDWQDEREEVWLRRQERIARVKKDRGEAARVKKEATLQKQKAKANMEKGISAVDVGLPHKVITNDTVVTLLDSTTCSPTCSKSDTLSAGSVELQAMESDNDSPPDLKSRRLTPSTHWRLTQQQIDLCYDAAVEHYEKVMYTVKARALFTELADGFDLLRERGRGRFDMELPVFDDPKFSFLTDLERASWMPVVRTILGEDVALVHKGVFLSLPGSEMQVYHQDGPHLTTKYQKPCHAVNVFIPLVDLTRKNGPTEFCLGTHILDYEYFAKEMVETPLAKAGTPIIFDYRLGHRGLGNSSADCRPLVYLTYSPSGGKEFKDSVNFSRKRYIKIGELVEKPLSREERARRRREVIV</sequence>
<evidence type="ECO:0008006" key="3">
    <source>
        <dbReference type="Google" id="ProtNLM"/>
    </source>
</evidence>
<feature type="region of interest" description="Disordered" evidence="1">
    <location>
        <begin position="1"/>
        <end position="35"/>
    </location>
</feature>
<dbReference type="InterPro" id="IPR008775">
    <property type="entry name" value="Phytyl_CoA_dOase-like"/>
</dbReference>
<reference evidence="2" key="1">
    <citation type="submission" date="2021-01" db="EMBL/GenBank/DDBJ databases">
        <authorList>
            <person name="Corre E."/>
            <person name="Pelletier E."/>
            <person name="Niang G."/>
            <person name="Scheremetjew M."/>
            <person name="Finn R."/>
            <person name="Kale V."/>
            <person name="Holt S."/>
            <person name="Cochrane G."/>
            <person name="Meng A."/>
            <person name="Brown T."/>
            <person name="Cohen L."/>
        </authorList>
    </citation>
    <scope>NUCLEOTIDE SEQUENCE</scope>
    <source>
        <strain evidence="2">Pop2</strain>
    </source>
</reference>
<dbReference type="PANTHER" id="PTHR37563:SF2">
    <property type="entry name" value="PHYTANOYL-COA DIOXYGENASE FAMILY PROTEIN (AFU_ORTHOLOGUE AFUA_2G03330)"/>
    <property type="match status" value="1"/>
</dbReference>
<dbReference type="PANTHER" id="PTHR37563">
    <property type="entry name" value="PHYTANOYL-COA DIOXYGENASE FAMILY PROTEIN (AFU_ORTHOLOGUE AFUA_2G03330)"/>
    <property type="match status" value="1"/>
</dbReference>
<evidence type="ECO:0000313" key="2">
    <source>
        <dbReference type="EMBL" id="CAD9316175.1"/>
    </source>
</evidence>
<dbReference type="InterPro" id="IPR051961">
    <property type="entry name" value="Fungal_Metabolite_Diox"/>
</dbReference>
<protein>
    <recommendedName>
        <fullName evidence="3">Phytanoyl-CoA dioxygenase</fullName>
    </recommendedName>
</protein>